<dbReference type="PANTHER" id="PTHR30537">
    <property type="entry name" value="HTH-TYPE TRANSCRIPTIONAL REGULATOR"/>
    <property type="match status" value="1"/>
</dbReference>
<evidence type="ECO:0000313" key="7">
    <source>
        <dbReference type="Proteomes" id="UP000295096"/>
    </source>
</evidence>
<dbReference type="PROSITE" id="PS50931">
    <property type="entry name" value="HTH_LYSR"/>
    <property type="match status" value="1"/>
</dbReference>
<sequence length="313" mass="33655">MDRLEELRLFVAALEAGSLASAGRRFGHSPPAMTRMLAALEERLGVRLLERSTRRLAPTEAGRRLAEHARRLLADYAEAMVEAAGEGSAPRGTLRVAAPLVFGRLHVAPVVTAFLAAQPAVTAELQLADRNVDLLEEAIDVALRIGPLLESGLVARRVGSVRRLVAASPGYLAARGMPAVPEDLNQHDIVEFHSRVTPREWRFLAPEGREVVQRIVPRFAVNEARAAVAAAVAGHGIVSALSYQMAAELGNGALVRLLRGWEMPALPVSLVFPSARLLPPRVRAFLDFAAPRFAALAVLRDMPSEHGAVADDA</sequence>
<comment type="caution">
    <text evidence="6">The sequence shown here is derived from an EMBL/GenBank/DDBJ whole genome shotgun (WGS) entry which is preliminary data.</text>
</comment>
<evidence type="ECO:0000259" key="5">
    <source>
        <dbReference type="PROSITE" id="PS50931"/>
    </source>
</evidence>
<dbReference type="Gene3D" id="3.40.190.290">
    <property type="match status" value="1"/>
</dbReference>
<evidence type="ECO:0000256" key="1">
    <source>
        <dbReference type="ARBA" id="ARBA00009437"/>
    </source>
</evidence>
<dbReference type="OrthoDB" id="196624at2"/>
<accession>A0A4R5QI80</accession>
<dbReference type="InterPro" id="IPR058163">
    <property type="entry name" value="LysR-type_TF_proteobact-type"/>
</dbReference>
<dbReference type="InterPro" id="IPR036390">
    <property type="entry name" value="WH_DNA-bd_sf"/>
</dbReference>
<comment type="similarity">
    <text evidence="1">Belongs to the LysR transcriptional regulatory family.</text>
</comment>
<dbReference type="InterPro" id="IPR036388">
    <property type="entry name" value="WH-like_DNA-bd_sf"/>
</dbReference>
<reference evidence="6 7" key="1">
    <citation type="journal article" date="2016" name="J. Microbiol.">
        <title>Dankookia rubra gen. nov., sp. nov., an alphaproteobacterium isolated from sediment of a shallow stream.</title>
        <authorList>
            <person name="Kim W.H."/>
            <person name="Kim D.H."/>
            <person name="Kang K."/>
            <person name="Ahn T.Y."/>
        </authorList>
    </citation>
    <scope>NUCLEOTIDE SEQUENCE [LARGE SCALE GENOMIC DNA]</scope>
    <source>
        <strain evidence="6 7">JCM30602</strain>
    </source>
</reference>
<dbReference type="SUPFAM" id="SSF46785">
    <property type="entry name" value="Winged helix' DNA-binding domain"/>
    <property type="match status" value="1"/>
</dbReference>
<evidence type="ECO:0000256" key="4">
    <source>
        <dbReference type="ARBA" id="ARBA00023163"/>
    </source>
</evidence>
<dbReference type="PANTHER" id="PTHR30537:SF5">
    <property type="entry name" value="HTH-TYPE TRANSCRIPTIONAL ACTIVATOR TTDR-RELATED"/>
    <property type="match status" value="1"/>
</dbReference>
<proteinExistence type="inferred from homology"/>
<evidence type="ECO:0000256" key="3">
    <source>
        <dbReference type="ARBA" id="ARBA00023125"/>
    </source>
</evidence>
<name>A0A4R5QI80_9PROT</name>
<dbReference type="GO" id="GO:0003700">
    <property type="term" value="F:DNA-binding transcription factor activity"/>
    <property type="evidence" value="ECO:0007669"/>
    <property type="project" value="InterPro"/>
</dbReference>
<dbReference type="Proteomes" id="UP000295096">
    <property type="component" value="Unassembled WGS sequence"/>
</dbReference>
<dbReference type="SUPFAM" id="SSF53850">
    <property type="entry name" value="Periplasmic binding protein-like II"/>
    <property type="match status" value="1"/>
</dbReference>
<dbReference type="InterPro" id="IPR000847">
    <property type="entry name" value="LysR_HTH_N"/>
</dbReference>
<dbReference type="Pfam" id="PF03466">
    <property type="entry name" value="LysR_substrate"/>
    <property type="match status" value="1"/>
</dbReference>
<dbReference type="GO" id="GO:0043565">
    <property type="term" value="F:sequence-specific DNA binding"/>
    <property type="evidence" value="ECO:0007669"/>
    <property type="project" value="TreeGrafter"/>
</dbReference>
<organism evidence="6 7">
    <name type="scientific">Dankookia rubra</name>
    <dbReference type="NCBI Taxonomy" id="1442381"/>
    <lineage>
        <taxon>Bacteria</taxon>
        <taxon>Pseudomonadati</taxon>
        <taxon>Pseudomonadota</taxon>
        <taxon>Alphaproteobacteria</taxon>
        <taxon>Acetobacterales</taxon>
        <taxon>Roseomonadaceae</taxon>
        <taxon>Dankookia</taxon>
    </lineage>
</organism>
<gene>
    <name evidence="6" type="ORF">E2C06_08825</name>
</gene>
<keyword evidence="4" id="KW-0804">Transcription</keyword>
<dbReference type="InterPro" id="IPR005119">
    <property type="entry name" value="LysR_subst-bd"/>
</dbReference>
<protein>
    <submittedName>
        <fullName evidence="6">LysR family transcriptional regulator</fullName>
    </submittedName>
</protein>
<keyword evidence="2" id="KW-0805">Transcription regulation</keyword>
<dbReference type="AlphaFoldDB" id="A0A4R5QI80"/>
<dbReference type="FunFam" id="1.10.10.10:FF:000001">
    <property type="entry name" value="LysR family transcriptional regulator"/>
    <property type="match status" value="1"/>
</dbReference>
<feature type="domain" description="HTH lysR-type" evidence="5">
    <location>
        <begin position="1"/>
        <end position="59"/>
    </location>
</feature>
<evidence type="ECO:0000256" key="2">
    <source>
        <dbReference type="ARBA" id="ARBA00023015"/>
    </source>
</evidence>
<keyword evidence="3" id="KW-0238">DNA-binding</keyword>
<dbReference type="Pfam" id="PF00126">
    <property type="entry name" value="HTH_1"/>
    <property type="match status" value="1"/>
</dbReference>
<dbReference type="Gene3D" id="1.10.10.10">
    <property type="entry name" value="Winged helix-like DNA-binding domain superfamily/Winged helix DNA-binding domain"/>
    <property type="match status" value="1"/>
</dbReference>
<dbReference type="GO" id="GO:0006351">
    <property type="term" value="P:DNA-templated transcription"/>
    <property type="evidence" value="ECO:0007669"/>
    <property type="project" value="TreeGrafter"/>
</dbReference>
<evidence type="ECO:0000313" key="6">
    <source>
        <dbReference type="EMBL" id="TDH63082.1"/>
    </source>
</evidence>
<dbReference type="RefSeq" id="WP_133288228.1">
    <property type="nucleotide sequence ID" value="NZ_SMSJ01000007.1"/>
</dbReference>
<keyword evidence="7" id="KW-1185">Reference proteome</keyword>
<dbReference type="EMBL" id="SMSJ01000007">
    <property type="protein sequence ID" value="TDH63082.1"/>
    <property type="molecule type" value="Genomic_DNA"/>
</dbReference>